<feature type="region of interest" description="Disordered" evidence="1">
    <location>
        <begin position="484"/>
        <end position="512"/>
    </location>
</feature>
<organism evidence="2 3">
    <name type="scientific">Elysia marginata</name>
    <dbReference type="NCBI Taxonomy" id="1093978"/>
    <lineage>
        <taxon>Eukaryota</taxon>
        <taxon>Metazoa</taxon>
        <taxon>Spiralia</taxon>
        <taxon>Lophotrochozoa</taxon>
        <taxon>Mollusca</taxon>
        <taxon>Gastropoda</taxon>
        <taxon>Heterobranchia</taxon>
        <taxon>Euthyneura</taxon>
        <taxon>Panpulmonata</taxon>
        <taxon>Sacoglossa</taxon>
        <taxon>Placobranchoidea</taxon>
        <taxon>Plakobranchidae</taxon>
        <taxon>Elysia</taxon>
    </lineage>
</organism>
<feature type="compositionally biased region" description="Basic and acidic residues" evidence="1">
    <location>
        <begin position="184"/>
        <end position="205"/>
    </location>
</feature>
<comment type="caution">
    <text evidence="2">The sequence shown here is derived from an EMBL/GenBank/DDBJ whole genome shotgun (WGS) entry which is preliminary data.</text>
</comment>
<feature type="compositionally biased region" description="Polar residues" evidence="1">
    <location>
        <begin position="377"/>
        <end position="386"/>
    </location>
</feature>
<dbReference type="EMBL" id="BMAT01012827">
    <property type="protein sequence ID" value="GFR99987.1"/>
    <property type="molecule type" value="Genomic_DNA"/>
</dbReference>
<evidence type="ECO:0000313" key="3">
    <source>
        <dbReference type="Proteomes" id="UP000762676"/>
    </source>
</evidence>
<feature type="compositionally biased region" description="Basic and acidic residues" evidence="1">
    <location>
        <begin position="549"/>
        <end position="565"/>
    </location>
</feature>
<feature type="region of interest" description="Disordered" evidence="1">
    <location>
        <begin position="420"/>
        <end position="457"/>
    </location>
</feature>
<proteinExistence type="predicted"/>
<feature type="compositionally biased region" description="Basic and acidic residues" evidence="1">
    <location>
        <begin position="486"/>
        <end position="496"/>
    </location>
</feature>
<sequence length="670" mass="74368">MLCTRTSSPKKEGAGKRPSSPQKGRSRQDLELNSKPSKPSSKAPGLHLRIPKRPSTKEKGRKSESDSSSDPASNGTNQETEKRPTRSNSTASNSDRDRCLENSTQGDINQNEKPTEVNTILPESPNVKDDKIPNKSRCGREIQDAYQNQRKHMDASQAIDNEPRSRQPVPASVAAVSPVSPPKGEADKAVLAEPPQETHDLRSELKQTQALPAPPLQGILKESKKSNNYQHDEYVSQQQENEARDKEIQKFYLQRQQSQGSSQYQQQVSSQGTSNQLSSYKPDRVTHPIKPALRANSMRANGDVFHPQENYSTLPRKSALKNSAGGGNDTRYNSLPRRTHNDMPALSQHSNNDNYNSWGSLDRKTESDSGFGALDRSFSSTGSSNFAHYPPQHSVPGPNSYGEKRPLNYAASDGANYAMISSSSSRRGKPQAPYPMTSQPYYPPRPDSVPPLGSKNSLNDSGEVFYSTARPGSVPPHLLHNQRYGHHSETEADAERYGPPPSLHRNHRAGSVPLNYESEPAVYGYASRSNHHYDSDSGRHQRYHHPLNERAPRGLRVHPDDERYRAGPGKRPIPRRHTVGTPHGGGNTALTRGDSASQRLVDLRVCYCHFTVTYKDTHLGHVTRTAEAKRKRIEPRLSVCGPHSTGGPRHATLTTTWSAARWEETRRGRC</sequence>
<feature type="region of interest" description="Disordered" evidence="1">
    <location>
        <begin position="303"/>
        <end position="401"/>
    </location>
</feature>
<dbReference type="AlphaFoldDB" id="A0AAV4HP89"/>
<feature type="compositionally biased region" description="Basic and acidic residues" evidence="1">
    <location>
        <begin position="55"/>
        <end position="65"/>
    </location>
</feature>
<keyword evidence="3" id="KW-1185">Reference proteome</keyword>
<protein>
    <submittedName>
        <fullName evidence="2">Uncharacterized protein</fullName>
    </submittedName>
</protein>
<evidence type="ECO:0000256" key="1">
    <source>
        <dbReference type="SAM" id="MobiDB-lite"/>
    </source>
</evidence>
<feature type="compositionally biased region" description="Low complexity" evidence="1">
    <location>
        <begin position="34"/>
        <end position="44"/>
    </location>
</feature>
<name>A0AAV4HP89_9GAST</name>
<feature type="region of interest" description="Disordered" evidence="1">
    <location>
        <begin position="1"/>
        <end position="284"/>
    </location>
</feature>
<gene>
    <name evidence="2" type="ORF">ElyMa_006387200</name>
</gene>
<feature type="compositionally biased region" description="Basic and acidic residues" evidence="1">
    <location>
        <begin position="126"/>
        <end position="143"/>
    </location>
</feature>
<feature type="compositionally biased region" description="Basic and acidic residues" evidence="1">
    <location>
        <begin position="221"/>
        <end position="234"/>
    </location>
</feature>
<accession>A0AAV4HP89</accession>
<feature type="compositionally biased region" description="Polar residues" evidence="1">
    <location>
        <begin position="347"/>
        <end position="359"/>
    </location>
</feature>
<evidence type="ECO:0000313" key="2">
    <source>
        <dbReference type="EMBL" id="GFR99987.1"/>
    </source>
</evidence>
<reference evidence="2 3" key="1">
    <citation type="journal article" date="2021" name="Elife">
        <title>Chloroplast acquisition without the gene transfer in kleptoplastic sea slugs, Plakobranchus ocellatus.</title>
        <authorList>
            <person name="Maeda T."/>
            <person name="Takahashi S."/>
            <person name="Yoshida T."/>
            <person name="Shimamura S."/>
            <person name="Takaki Y."/>
            <person name="Nagai Y."/>
            <person name="Toyoda A."/>
            <person name="Suzuki Y."/>
            <person name="Arimoto A."/>
            <person name="Ishii H."/>
            <person name="Satoh N."/>
            <person name="Nishiyama T."/>
            <person name="Hasebe M."/>
            <person name="Maruyama T."/>
            <person name="Minagawa J."/>
            <person name="Obokata J."/>
            <person name="Shigenobu S."/>
        </authorList>
    </citation>
    <scope>NUCLEOTIDE SEQUENCE [LARGE SCALE GENOMIC DNA]</scope>
</reference>
<feature type="region of interest" description="Disordered" evidence="1">
    <location>
        <begin position="549"/>
        <end position="593"/>
    </location>
</feature>
<dbReference type="Proteomes" id="UP000762676">
    <property type="component" value="Unassembled WGS sequence"/>
</dbReference>
<feature type="compositionally biased region" description="Low complexity" evidence="1">
    <location>
        <begin position="168"/>
        <end position="178"/>
    </location>
</feature>
<feature type="compositionally biased region" description="Low complexity" evidence="1">
    <location>
        <begin position="254"/>
        <end position="271"/>
    </location>
</feature>
<feature type="compositionally biased region" description="Polar residues" evidence="1">
    <location>
        <begin position="101"/>
        <end position="118"/>
    </location>
</feature>